<evidence type="ECO:0000256" key="2">
    <source>
        <dbReference type="ARBA" id="ARBA00004123"/>
    </source>
</evidence>
<reference evidence="15" key="1">
    <citation type="journal article" date="2010" name="Science">
        <title>The genome of the Western clawed frog Xenopus tropicalis.</title>
        <authorList>
            <person name="Hellsten U."/>
            <person name="Harland R.M."/>
            <person name="Gilchrist M.J."/>
            <person name="Hendrix D."/>
            <person name="Jurka J."/>
            <person name="Kapitonov V."/>
            <person name="Ovcharenko I."/>
            <person name="Putnam N.H."/>
            <person name="Shu S."/>
            <person name="Taher L."/>
            <person name="Blitz I.L."/>
            <person name="Blumberg B."/>
            <person name="Dichmann D.S."/>
            <person name="Dubchak I."/>
            <person name="Amaya E."/>
            <person name="Detter J.C."/>
            <person name="Fletcher R."/>
            <person name="Gerhard D.S."/>
            <person name="Goodstein D."/>
            <person name="Graves T."/>
            <person name="Grigoriev I.V."/>
            <person name="Grimwood J."/>
            <person name="Kawashima T."/>
            <person name="Lindquist E."/>
            <person name="Lucas S.M."/>
            <person name="Mead P.E."/>
            <person name="Mitros T."/>
            <person name="Ogino H."/>
            <person name="Ohta Y."/>
            <person name="Poliakov A.V."/>
            <person name="Pollet N."/>
            <person name="Robert J."/>
            <person name="Salamov A."/>
            <person name="Sater A.K."/>
            <person name="Schmutz J."/>
            <person name="Terry A."/>
            <person name="Vize P.D."/>
            <person name="Warren W.C."/>
            <person name="Wells D."/>
            <person name="Wills A."/>
            <person name="Wilson R.K."/>
            <person name="Zimmerman L.B."/>
            <person name="Zorn A.M."/>
            <person name="Grainger R."/>
            <person name="Grammer T."/>
            <person name="Khokha M.K."/>
            <person name="Richardson P.M."/>
            <person name="Rokhsar D.S."/>
        </authorList>
    </citation>
    <scope>NUCLEOTIDE SEQUENCE [LARGE SCALE GENOMIC DNA]</scope>
    <source>
        <strain evidence="15">Nigerian</strain>
    </source>
</reference>
<dbReference type="FunFam" id="3.30.160.60:FF:001326">
    <property type="entry name" value="Zinc finger protein 432"/>
    <property type="match status" value="1"/>
</dbReference>
<keyword evidence="4" id="KW-0479">Metal-binding</keyword>
<dbReference type="GeneTree" id="ENSGT01150000286944"/>
<evidence type="ECO:0000259" key="14">
    <source>
        <dbReference type="PROSITE" id="PS50157"/>
    </source>
</evidence>
<evidence type="ECO:0000256" key="3">
    <source>
        <dbReference type="ARBA" id="ARBA00006991"/>
    </source>
</evidence>
<dbReference type="Bgee" id="ENSXETG00000035980">
    <property type="expression patterns" value="Expressed in ovary and 12 other cell types or tissues"/>
</dbReference>
<evidence type="ECO:0000256" key="12">
    <source>
        <dbReference type="PROSITE-ProRule" id="PRU00042"/>
    </source>
</evidence>
<dbReference type="InterPro" id="IPR013087">
    <property type="entry name" value="Znf_C2H2_type"/>
</dbReference>
<feature type="region of interest" description="Disordered" evidence="13">
    <location>
        <begin position="457"/>
        <end position="507"/>
    </location>
</feature>
<gene>
    <name evidence="15" type="primary">echdc3</name>
</gene>
<evidence type="ECO:0000313" key="15">
    <source>
        <dbReference type="Ensembl" id="ENSXETP00000080724"/>
    </source>
</evidence>
<evidence type="ECO:0000256" key="9">
    <source>
        <dbReference type="ARBA" id="ARBA00023125"/>
    </source>
</evidence>
<organism evidence="15">
    <name type="scientific">Xenopus tropicalis</name>
    <name type="common">Western clawed frog</name>
    <name type="synonym">Silurana tropicalis</name>
    <dbReference type="NCBI Taxonomy" id="8364"/>
    <lineage>
        <taxon>Eukaryota</taxon>
        <taxon>Metazoa</taxon>
        <taxon>Chordata</taxon>
        <taxon>Craniata</taxon>
        <taxon>Vertebrata</taxon>
        <taxon>Euteleostomi</taxon>
        <taxon>Amphibia</taxon>
        <taxon>Batrachia</taxon>
        <taxon>Anura</taxon>
        <taxon>Pipoidea</taxon>
        <taxon>Pipidae</taxon>
        <taxon>Xenopodinae</taxon>
        <taxon>Xenopus</taxon>
        <taxon>Silurana</taxon>
    </lineage>
</organism>
<dbReference type="FunFam" id="3.30.160.60:FF:000051">
    <property type="entry name" value="zinc finger protein 585A"/>
    <property type="match status" value="1"/>
</dbReference>
<dbReference type="GO" id="GO:0043565">
    <property type="term" value="F:sequence-specific DNA binding"/>
    <property type="evidence" value="ECO:0007669"/>
    <property type="project" value="UniProtKB-ARBA"/>
</dbReference>
<dbReference type="InterPro" id="IPR029045">
    <property type="entry name" value="ClpP/crotonase-like_dom_sf"/>
</dbReference>
<feature type="domain" description="C2H2-type" evidence="14">
    <location>
        <begin position="749"/>
        <end position="776"/>
    </location>
</feature>
<dbReference type="InterPro" id="IPR001753">
    <property type="entry name" value="Enoyl-CoA_hydra/iso"/>
</dbReference>
<dbReference type="FunFam" id="3.30.160.60:FF:000681">
    <property type="entry name" value="zinc finger protein 205 isoform X1"/>
    <property type="match status" value="1"/>
</dbReference>
<dbReference type="FunFam" id="3.30.160.60:FF:000358">
    <property type="entry name" value="zinc finger protein 24"/>
    <property type="match status" value="1"/>
</dbReference>
<feature type="domain" description="C2H2-type" evidence="14">
    <location>
        <begin position="805"/>
        <end position="832"/>
    </location>
</feature>
<feature type="compositionally biased region" description="Basic and acidic residues" evidence="13">
    <location>
        <begin position="467"/>
        <end position="476"/>
    </location>
</feature>
<keyword evidence="7" id="KW-0862">Zinc</keyword>
<dbReference type="InParanoid" id="A0A6I8RGG7"/>
<feature type="domain" description="C2H2-type" evidence="14">
    <location>
        <begin position="665"/>
        <end position="692"/>
    </location>
</feature>
<dbReference type="PANTHER" id="PTHR23226">
    <property type="entry name" value="ZINC FINGER AND SCAN DOMAIN-CONTAINING"/>
    <property type="match status" value="1"/>
</dbReference>
<name>A0A6I8RGG7_XENTR</name>
<dbReference type="SUPFAM" id="SSF52096">
    <property type="entry name" value="ClpP/crotonase"/>
    <property type="match status" value="1"/>
</dbReference>
<feature type="domain" description="C2H2-type" evidence="14">
    <location>
        <begin position="609"/>
        <end position="636"/>
    </location>
</feature>
<dbReference type="FunFam" id="3.30.160.60:FF:000295">
    <property type="entry name" value="zinc finger protein 19"/>
    <property type="match status" value="1"/>
</dbReference>
<proteinExistence type="inferred from homology"/>
<evidence type="ECO:0000256" key="10">
    <source>
        <dbReference type="ARBA" id="ARBA00023163"/>
    </source>
</evidence>
<keyword evidence="5" id="KW-0677">Repeat</keyword>
<feature type="domain" description="C2H2-type" evidence="14">
    <location>
        <begin position="693"/>
        <end position="720"/>
    </location>
</feature>
<dbReference type="Gene3D" id="3.90.226.10">
    <property type="entry name" value="2-enoyl-CoA Hydratase, Chain A, domain 1"/>
    <property type="match status" value="1"/>
</dbReference>
<keyword evidence="9" id="KW-0238">DNA-binding</keyword>
<evidence type="ECO:0000256" key="8">
    <source>
        <dbReference type="ARBA" id="ARBA00023015"/>
    </source>
</evidence>
<keyword evidence="11" id="KW-0539">Nucleus</keyword>
<feature type="compositionally biased region" description="Basic residues" evidence="13">
    <location>
        <begin position="498"/>
        <end position="507"/>
    </location>
</feature>
<evidence type="ECO:0000256" key="5">
    <source>
        <dbReference type="ARBA" id="ARBA00022737"/>
    </source>
</evidence>
<sequence>MSWLWSCGERAAAPAVRGICSSFAGLSRHVSSSTHLQHPPLTVLQQEHGIRRIILNNPQQRNALSLPMLQSLQNDILHEADDVNLRAIIISAEGPVFSSGHNLKELTAEYGQGYHMEVFNTCAKLMTLFQTLPVPIIAEVNGLATAAGCQLVASCDIAVASDKSRFATPGVNVGLFCSTPGVALGRAVPKKKASNFLRGLVVSNKFSMRHKMNKTRKLEDEHILDHTMKIIHLLTGQHYIIIKKHKDYIIESRTDNLVVEPVPYSNIHESNKDKNLCYGKMLGLTKMIIQLLAEEFSSDYHEDAQEEGNKHLHKEKNQFSEHLANLVILVNKMTKDKSQTTAKIFNCTLEIIYLLIGEDYVVVKKENDKGPHSSPCVAEYRCGDQVILTEDPLISLAQEKNSDKKIMDLAKTISQVLMQKVSARCEEDALYSCMEQYLGTYREVYKVDVESEHTLSKLEAGTNMDNHTQDHTRLSDVDSTNDGTVSDERDPAANLLRQNRKNKRKSKPVRIVAQDLILPKEKNLKGTNIFSVQTPTQTHELSVTEKECAEAETERSFIFPDTINTVCSSAVMDEPVENEGLMGCEEQEKYLSQTHFMNFQTTGLQSRRYMCTLCGKCFTKSSHLSTHQRVHTGAKPYLCVDCGKRFTSSSTLVDHQRIHRGEKPFACSDCGKCFTKNSNLIDHIRTHTGEKPFECLQCGKRFARSSNLAEHHKIHTGEKSFICSVCGKGFSRSSSLAEHYRIHTGGESYICSECGQCFTKNSSLVRHQSIHTGKKPFVCSECGKGFSNSSNLARHHITHTGERPYMCPICGRSFNQNSNLVSHQKTHKSESFE</sequence>
<dbReference type="AlphaFoldDB" id="A0A6I8RGG7"/>
<dbReference type="FunFam" id="3.30.160.60:FF:001638">
    <property type="entry name" value="Zinc finger protein 668"/>
    <property type="match status" value="1"/>
</dbReference>
<dbReference type="GO" id="GO:0005634">
    <property type="term" value="C:nucleus"/>
    <property type="evidence" value="ECO:0007669"/>
    <property type="project" value="UniProtKB-SubCell"/>
</dbReference>
<dbReference type="Pfam" id="PF00096">
    <property type="entry name" value="zf-C2H2"/>
    <property type="match status" value="8"/>
</dbReference>
<keyword evidence="10" id="KW-0804">Transcription</keyword>
<feature type="domain" description="C2H2-type" evidence="14">
    <location>
        <begin position="777"/>
        <end position="804"/>
    </location>
</feature>
<dbReference type="FunFam" id="3.30.160.60:FF:002239">
    <property type="entry name" value="Zinc finger protein 226"/>
    <property type="match status" value="1"/>
</dbReference>
<protein>
    <submittedName>
        <fullName evidence="15">Enoyl-CoA hydratase domain containing 3</fullName>
    </submittedName>
</protein>
<keyword evidence="6 12" id="KW-0863">Zinc-finger</keyword>
<dbReference type="GO" id="GO:0008270">
    <property type="term" value="F:zinc ion binding"/>
    <property type="evidence" value="ECO:0007669"/>
    <property type="project" value="UniProtKB-KW"/>
</dbReference>
<dbReference type="FunFam" id="3.30.160.60:FF:000478">
    <property type="entry name" value="Zinc finger protein 133"/>
    <property type="match status" value="1"/>
</dbReference>
<evidence type="ECO:0000256" key="7">
    <source>
        <dbReference type="ARBA" id="ARBA00022833"/>
    </source>
</evidence>
<reference evidence="15" key="2">
    <citation type="submission" date="2020-05" db="UniProtKB">
        <authorList>
            <consortium name="Ensembl"/>
        </authorList>
    </citation>
    <scope>IDENTIFICATION</scope>
</reference>
<dbReference type="Ensembl" id="ENSXETT00000089036">
    <property type="protein sequence ID" value="ENSXETP00000080724"/>
    <property type="gene ID" value="ENSXETG00000035980"/>
</dbReference>
<comment type="subcellular location">
    <subcellularLocation>
        <location evidence="2">Nucleus</location>
    </subcellularLocation>
</comment>
<dbReference type="Pfam" id="PF00378">
    <property type="entry name" value="ECH_1"/>
    <property type="match status" value="1"/>
</dbReference>
<evidence type="ECO:0000256" key="11">
    <source>
        <dbReference type="ARBA" id="ARBA00023242"/>
    </source>
</evidence>
<dbReference type="SUPFAM" id="SSF57667">
    <property type="entry name" value="beta-beta-alpha zinc fingers"/>
    <property type="match status" value="5"/>
</dbReference>
<dbReference type="PROSITE" id="PS00028">
    <property type="entry name" value="ZINC_FINGER_C2H2_1"/>
    <property type="match status" value="8"/>
</dbReference>
<accession>A0A6I8RGG7</accession>
<feature type="domain" description="C2H2-type" evidence="14">
    <location>
        <begin position="721"/>
        <end position="748"/>
    </location>
</feature>
<dbReference type="Gene3D" id="3.30.160.60">
    <property type="entry name" value="Classic Zinc Finger"/>
    <property type="match status" value="8"/>
</dbReference>
<evidence type="ECO:0000256" key="13">
    <source>
        <dbReference type="SAM" id="MobiDB-lite"/>
    </source>
</evidence>
<dbReference type="InterPro" id="IPR036236">
    <property type="entry name" value="Znf_C2H2_sf"/>
</dbReference>
<evidence type="ECO:0000256" key="6">
    <source>
        <dbReference type="ARBA" id="ARBA00022771"/>
    </source>
</evidence>
<dbReference type="GO" id="GO:0045892">
    <property type="term" value="P:negative regulation of DNA-templated transcription"/>
    <property type="evidence" value="ECO:0007669"/>
    <property type="project" value="UniProtKB-ARBA"/>
</dbReference>
<evidence type="ECO:0000256" key="4">
    <source>
        <dbReference type="ARBA" id="ARBA00022723"/>
    </source>
</evidence>
<keyword evidence="8" id="KW-0805">Transcription regulation</keyword>
<evidence type="ECO:0000256" key="1">
    <source>
        <dbReference type="ARBA" id="ARBA00003767"/>
    </source>
</evidence>
<comment type="function">
    <text evidence="1">May be involved in transcriptional regulation.</text>
</comment>
<dbReference type="PROSITE" id="PS50157">
    <property type="entry name" value="ZINC_FINGER_C2H2_2"/>
    <property type="match status" value="8"/>
</dbReference>
<dbReference type="CDD" id="cd06558">
    <property type="entry name" value="crotonase-like"/>
    <property type="match status" value="1"/>
</dbReference>
<comment type="similarity">
    <text evidence="3">Belongs to the krueppel C2H2-type zinc-finger protein family.</text>
</comment>
<dbReference type="SMART" id="SM00355">
    <property type="entry name" value="ZnF_C2H2"/>
    <property type="match status" value="8"/>
</dbReference>
<dbReference type="PANTHER" id="PTHR23226:SF422">
    <property type="entry name" value="NOVEL ZINC FINGER PROTEIN"/>
    <property type="match status" value="1"/>
</dbReference>
<feature type="domain" description="C2H2-type" evidence="14">
    <location>
        <begin position="637"/>
        <end position="664"/>
    </location>
</feature>